<evidence type="ECO:0000313" key="4">
    <source>
        <dbReference type="Proteomes" id="UP001194539"/>
    </source>
</evidence>
<protein>
    <submittedName>
        <fullName evidence="3">Uncharacterized protein</fullName>
    </submittedName>
</protein>
<keyword evidence="2" id="KW-0732">Signal</keyword>
<feature type="compositionally biased region" description="Basic and acidic residues" evidence="1">
    <location>
        <begin position="29"/>
        <end position="71"/>
    </location>
</feature>
<gene>
    <name evidence="3" type="ORF">H1B27_30125</name>
</gene>
<proteinExistence type="predicted"/>
<dbReference type="RefSeq" id="WP_061880369.1">
    <property type="nucleotide sequence ID" value="NZ_JACEGD010000032.1"/>
</dbReference>
<reference evidence="3 4" key="1">
    <citation type="submission" date="2020-07" db="EMBL/GenBank/DDBJ databases">
        <title>Bradyrhizobium diversity isolated from nodules of indigenous legumes of Western Australia.</title>
        <authorList>
            <person name="Klepa M.S."/>
        </authorList>
    </citation>
    <scope>NUCLEOTIDE SEQUENCE [LARGE SCALE GENOMIC DNA]</scope>
    <source>
        <strain evidence="3 4">CNPSo 4019</strain>
    </source>
</reference>
<feature type="region of interest" description="Disordered" evidence="1">
    <location>
        <begin position="19"/>
        <end position="71"/>
    </location>
</feature>
<accession>A0ABS0PB27</accession>
<name>A0ABS0PB27_9BRAD</name>
<evidence type="ECO:0000256" key="1">
    <source>
        <dbReference type="SAM" id="MobiDB-lite"/>
    </source>
</evidence>
<dbReference type="Proteomes" id="UP001194539">
    <property type="component" value="Unassembled WGS sequence"/>
</dbReference>
<dbReference type="EMBL" id="JACEGD010000032">
    <property type="protein sequence ID" value="MBH5390507.1"/>
    <property type="molecule type" value="Genomic_DNA"/>
</dbReference>
<sequence>MAKFIIVAVVTTLPVLAQTTPVPTAPPLTDRERVQADRAKAAEDEKVAPITRPWDRDADGKRPWERKSSKP</sequence>
<feature type="signal peptide" evidence="2">
    <location>
        <begin position="1"/>
        <end position="17"/>
    </location>
</feature>
<feature type="chain" id="PRO_5046856652" evidence="2">
    <location>
        <begin position="18"/>
        <end position="71"/>
    </location>
</feature>
<evidence type="ECO:0000313" key="3">
    <source>
        <dbReference type="EMBL" id="MBH5390507.1"/>
    </source>
</evidence>
<keyword evidence="4" id="KW-1185">Reference proteome</keyword>
<comment type="caution">
    <text evidence="3">The sequence shown here is derived from an EMBL/GenBank/DDBJ whole genome shotgun (WGS) entry which is preliminary data.</text>
</comment>
<organism evidence="3 4">
    <name type="scientific">Bradyrhizobium diversitatis</name>
    <dbReference type="NCBI Taxonomy" id="2755406"/>
    <lineage>
        <taxon>Bacteria</taxon>
        <taxon>Pseudomonadati</taxon>
        <taxon>Pseudomonadota</taxon>
        <taxon>Alphaproteobacteria</taxon>
        <taxon>Hyphomicrobiales</taxon>
        <taxon>Nitrobacteraceae</taxon>
        <taxon>Bradyrhizobium</taxon>
    </lineage>
</organism>
<evidence type="ECO:0000256" key="2">
    <source>
        <dbReference type="SAM" id="SignalP"/>
    </source>
</evidence>